<keyword evidence="3 9" id="KW-0132">Cell division</keyword>
<dbReference type="Gene3D" id="1.10.443.10">
    <property type="entry name" value="Intergrase catalytic core"/>
    <property type="match status" value="1"/>
</dbReference>
<evidence type="ECO:0000313" key="12">
    <source>
        <dbReference type="EMBL" id="QDU85159.1"/>
    </source>
</evidence>
<feature type="active site" description="O-(3'-phospho-DNA)-tyrosine intermediate" evidence="9">
    <location>
        <position position="293"/>
    </location>
</feature>
<dbReference type="AlphaFoldDB" id="A0A518D136"/>
<evidence type="ECO:0000256" key="3">
    <source>
        <dbReference type="ARBA" id="ARBA00022618"/>
    </source>
</evidence>
<keyword evidence="2 9" id="KW-0963">Cytoplasm</keyword>
<dbReference type="GO" id="GO:0051301">
    <property type="term" value="P:cell division"/>
    <property type="evidence" value="ECO:0007669"/>
    <property type="project" value="UniProtKB-KW"/>
</dbReference>
<dbReference type="EMBL" id="CP036290">
    <property type="protein sequence ID" value="QDU85159.1"/>
    <property type="molecule type" value="Genomic_DNA"/>
</dbReference>
<dbReference type="InterPro" id="IPR010998">
    <property type="entry name" value="Integrase_recombinase_N"/>
</dbReference>
<evidence type="ECO:0000256" key="8">
    <source>
        <dbReference type="ARBA" id="ARBA00023306"/>
    </source>
</evidence>
<dbReference type="PROSITE" id="PS51898">
    <property type="entry name" value="TYR_RECOMBINASE"/>
    <property type="match status" value="1"/>
</dbReference>
<dbReference type="Gene3D" id="1.10.150.130">
    <property type="match status" value="1"/>
</dbReference>
<accession>A0A518D136</accession>
<dbReference type="RefSeq" id="WP_145188005.1">
    <property type="nucleotide sequence ID" value="NZ_CP036290.1"/>
</dbReference>
<dbReference type="InterPro" id="IPR002104">
    <property type="entry name" value="Integrase_catalytic"/>
</dbReference>
<feature type="active site" evidence="9">
    <location>
        <position position="261"/>
    </location>
</feature>
<protein>
    <recommendedName>
        <fullName evidence="9">Tyrosine recombinase XerC</fullName>
    </recommendedName>
</protein>
<gene>
    <name evidence="12" type="primary">xerD_2</name>
    <name evidence="9" type="synonym">xerC</name>
    <name evidence="12" type="ORF">Pla163_22850</name>
</gene>
<dbReference type="HAMAP" id="MF_01808">
    <property type="entry name" value="Recomb_XerC_XerD"/>
    <property type="match status" value="1"/>
</dbReference>
<feature type="active site" evidence="9">
    <location>
        <position position="187"/>
    </location>
</feature>
<evidence type="ECO:0000256" key="5">
    <source>
        <dbReference type="ARBA" id="ARBA00022908"/>
    </source>
</evidence>
<dbReference type="PANTHER" id="PTHR30349:SF81">
    <property type="entry name" value="TYROSINE RECOMBINASE XERC"/>
    <property type="match status" value="1"/>
</dbReference>
<keyword evidence="8 9" id="KW-0131">Cell cycle</keyword>
<dbReference type="Pfam" id="PF02899">
    <property type="entry name" value="Phage_int_SAM_1"/>
    <property type="match status" value="1"/>
</dbReference>
<organism evidence="12 13">
    <name type="scientific">Rohdeia mirabilis</name>
    <dbReference type="NCBI Taxonomy" id="2528008"/>
    <lineage>
        <taxon>Bacteria</taxon>
        <taxon>Pseudomonadati</taxon>
        <taxon>Planctomycetota</taxon>
        <taxon>Planctomycetia</taxon>
        <taxon>Planctomycetia incertae sedis</taxon>
        <taxon>Rohdeia</taxon>
    </lineage>
</organism>
<evidence type="ECO:0000256" key="4">
    <source>
        <dbReference type="ARBA" id="ARBA00022829"/>
    </source>
</evidence>
<dbReference type="GO" id="GO:0009037">
    <property type="term" value="F:tyrosine-based site-specific recombinase activity"/>
    <property type="evidence" value="ECO:0007669"/>
    <property type="project" value="UniProtKB-UniRule"/>
</dbReference>
<dbReference type="Proteomes" id="UP000319342">
    <property type="component" value="Chromosome"/>
</dbReference>
<feature type="active site" evidence="9">
    <location>
        <position position="284"/>
    </location>
</feature>
<feature type="domain" description="Core-binding (CB)" evidence="11">
    <location>
        <begin position="15"/>
        <end position="102"/>
    </location>
</feature>
<keyword evidence="13" id="KW-1185">Reference proteome</keyword>
<comment type="similarity">
    <text evidence="9">Belongs to the 'phage' integrase family. XerC subfamily.</text>
</comment>
<proteinExistence type="inferred from homology"/>
<dbReference type="InterPro" id="IPR013762">
    <property type="entry name" value="Integrase-like_cat_sf"/>
</dbReference>
<reference evidence="12 13" key="1">
    <citation type="submission" date="2019-02" db="EMBL/GenBank/DDBJ databases">
        <title>Deep-cultivation of Planctomycetes and their phenomic and genomic characterization uncovers novel biology.</title>
        <authorList>
            <person name="Wiegand S."/>
            <person name="Jogler M."/>
            <person name="Boedeker C."/>
            <person name="Pinto D."/>
            <person name="Vollmers J."/>
            <person name="Rivas-Marin E."/>
            <person name="Kohn T."/>
            <person name="Peeters S.H."/>
            <person name="Heuer A."/>
            <person name="Rast P."/>
            <person name="Oberbeckmann S."/>
            <person name="Bunk B."/>
            <person name="Jeske O."/>
            <person name="Meyerdierks A."/>
            <person name="Storesund J.E."/>
            <person name="Kallscheuer N."/>
            <person name="Luecker S."/>
            <person name="Lage O.M."/>
            <person name="Pohl T."/>
            <person name="Merkel B.J."/>
            <person name="Hornburger P."/>
            <person name="Mueller R.-W."/>
            <person name="Bruemmer F."/>
            <person name="Labrenz M."/>
            <person name="Spormann A.M."/>
            <person name="Op den Camp H."/>
            <person name="Overmann J."/>
            <person name="Amann R."/>
            <person name="Jetten M.S.M."/>
            <person name="Mascher T."/>
            <person name="Medema M.H."/>
            <person name="Devos D.P."/>
            <person name="Kaster A.-K."/>
            <person name="Ovreas L."/>
            <person name="Rohde M."/>
            <person name="Galperin M.Y."/>
            <person name="Jogler C."/>
        </authorList>
    </citation>
    <scope>NUCLEOTIDE SEQUENCE [LARGE SCALE GENOMIC DNA]</scope>
    <source>
        <strain evidence="12 13">Pla163</strain>
    </source>
</reference>
<dbReference type="InterPro" id="IPR004107">
    <property type="entry name" value="Integrase_SAM-like_N"/>
</dbReference>
<dbReference type="GO" id="GO:0007059">
    <property type="term" value="P:chromosome segregation"/>
    <property type="evidence" value="ECO:0007669"/>
    <property type="project" value="UniProtKB-UniRule"/>
</dbReference>
<dbReference type="CDD" id="cd00798">
    <property type="entry name" value="INT_XerDC_C"/>
    <property type="match status" value="1"/>
</dbReference>
<dbReference type="PANTHER" id="PTHR30349">
    <property type="entry name" value="PHAGE INTEGRASE-RELATED"/>
    <property type="match status" value="1"/>
</dbReference>
<evidence type="ECO:0000256" key="6">
    <source>
        <dbReference type="ARBA" id="ARBA00023125"/>
    </source>
</evidence>
<comment type="subunit">
    <text evidence="9">Forms a cyclic heterotetrameric complex composed of two molecules of XerC and two molecules of XerD.</text>
</comment>
<keyword evidence="4 9" id="KW-0159">Chromosome partition</keyword>
<comment type="subcellular location">
    <subcellularLocation>
        <location evidence="1 9">Cytoplasm</location>
    </subcellularLocation>
</comment>
<dbReference type="InterPro" id="IPR044068">
    <property type="entry name" value="CB"/>
</dbReference>
<keyword evidence="7 9" id="KW-0233">DNA recombination</keyword>
<evidence type="ECO:0000256" key="2">
    <source>
        <dbReference type="ARBA" id="ARBA00022490"/>
    </source>
</evidence>
<dbReference type="GO" id="GO:0005737">
    <property type="term" value="C:cytoplasm"/>
    <property type="evidence" value="ECO:0007669"/>
    <property type="project" value="UniProtKB-SubCell"/>
</dbReference>
<feature type="domain" description="Tyr recombinase" evidence="10">
    <location>
        <begin position="123"/>
        <end position="306"/>
    </location>
</feature>
<dbReference type="Pfam" id="PF00589">
    <property type="entry name" value="Phage_integrase"/>
    <property type="match status" value="1"/>
</dbReference>
<dbReference type="SUPFAM" id="SSF56349">
    <property type="entry name" value="DNA breaking-rejoining enzymes"/>
    <property type="match status" value="1"/>
</dbReference>
<evidence type="ECO:0000256" key="9">
    <source>
        <dbReference type="HAMAP-Rule" id="MF_01808"/>
    </source>
</evidence>
<dbReference type="InterPro" id="IPR050090">
    <property type="entry name" value="Tyrosine_recombinase_XerCD"/>
</dbReference>
<dbReference type="InterPro" id="IPR023009">
    <property type="entry name" value="Tyrosine_recombinase_XerC/XerD"/>
</dbReference>
<dbReference type="GO" id="GO:0003677">
    <property type="term" value="F:DNA binding"/>
    <property type="evidence" value="ECO:0007669"/>
    <property type="project" value="UniProtKB-UniRule"/>
</dbReference>
<name>A0A518D136_9BACT</name>
<evidence type="ECO:0000259" key="10">
    <source>
        <dbReference type="PROSITE" id="PS51898"/>
    </source>
</evidence>
<dbReference type="InterPro" id="IPR011010">
    <property type="entry name" value="DNA_brk_join_enz"/>
</dbReference>
<dbReference type="OrthoDB" id="9801717at2"/>
<sequence>MDTAREREEARLRAHPLSSWIDEYLDVLRVEGGLARNSLAAYRRDLTVWLRWGLARGWTGPDVLVEADLLDHLVFLREGKGAAESSVARALATLRGFVHHLVAEGELARDPAARLDAPKLKRYLPSVLSATEVDALLGAPQGDDWIAQRDRALLEVLYACGARISEVLALATRDLEPELASLRLTGKGDKTRVVPLGVRAREALRDWLDRGRPQVKGAIAREEVFVTRTAGPLGRTSAWAMVKRRALEAGIARPISPHTLRHSFASHLVENGADLRSVQELLGHASIRTTQLYTHLDGETVRRVHRRFHPRG</sequence>
<dbReference type="PROSITE" id="PS51900">
    <property type="entry name" value="CB"/>
    <property type="match status" value="1"/>
</dbReference>
<evidence type="ECO:0000313" key="13">
    <source>
        <dbReference type="Proteomes" id="UP000319342"/>
    </source>
</evidence>
<keyword evidence="6 9" id="KW-0238">DNA-binding</keyword>
<dbReference type="GO" id="GO:0006313">
    <property type="term" value="P:DNA transposition"/>
    <property type="evidence" value="ECO:0007669"/>
    <property type="project" value="UniProtKB-UniRule"/>
</dbReference>
<comment type="function">
    <text evidence="9">Site-specific tyrosine recombinase, which acts by catalyzing the cutting and rejoining of the recombining DNA molecules. The XerC-XerD complex is essential to convert dimers of the bacterial chromosome into monomers to permit their segregation at cell division. It also contributes to the segregational stability of plasmids.</text>
</comment>
<keyword evidence="5 9" id="KW-0229">DNA integration</keyword>
<feature type="active site" evidence="9">
    <location>
        <position position="163"/>
    </location>
</feature>
<evidence type="ECO:0000259" key="11">
    <source>
        <dbReference type="PROSITE" id="PS51900"/>
    </source>
</evidence>
<evidence type="ECO:0000256" key="1">
    <source>
        <dbReference type="ARBA" id="ARBA00004496"/>
    </source>
</evidence>
<feature type="active site" evidence="9">
    <location>
        <position position="258"/>
    </location>
</feature>
<evidence type="ECO:0000256" key="7">
    <source>
        <dbReference type="ARBA" id="ARBA00023172"/>
    </source>
</evidence>
<dbReference type="NCBIfam" id="NF001399">
    <property type="entry name" value="PRK00283.1"/>
    <property type="match status" value="1"/>
</dbReference>
<dbReference type="SUPFAM" id="SSF47823">
    <property type="entry name" value="lambda integrase-like, N-terminal domain"/>
    <property type="match status" value="1"/>
</dbReference>